<organism evidence="1 2">
    <name type="scientific">Psylliodes chrysocephalus</name>
    <dbReference type="NCBI Taxonomy" id="3402493"/>
    <lineage>
        <taxon>Eukaryota</taxon>
        <taxon>Metazoa</taxon>
        <taxon>Ecdysozoa</taxon>
        <taxon>Arthropoda</taxon>
        <taxon>Hexapoda</taxon>
        <taxon>Insecta</taxon>
        <taxon>Pterygota</taxon>
        <taxon>Neoptera</taxon>
        <taxon>Endopterygota</taxon>
        <taxon>Coleoptera</taxon>
        <taxon>Polyphaga</taxon>
        <taxon>Cucujiformia</taxon>
        <taxon>Chrysomeloidea</taxon>
        <taxon>Chrysomelidae</taxon>
        <taxon>Galerucinae</taxon>
        <taxon>Alticini</taxon>
        <taxon>Psylliodes</taxon>
    </lineage>
</organism>
<dbReference type="Proteomes" id="UP001153636">
    <property type="component" value="Chromosome 3"/>
</dbReference>
<dbReference type="OrthoDB" id="10637060at2759"/>
<dbReference type="AlphaFoldDB" id="A0A9P0GG14"/>
<keyword evidence="2" id="KW-1185">Reference proteome</keyword>
<evidence type="ECO:0000313" key="1">
    <source>
        <dbReference type="EMBL" id="CAH1107932.1"/>
    </source>
</evidence>
<gene>
    <name evidence="1" type="ORF">PSYICH_LOCUS9334</name>
</gene>
<evidence type="ECO:0000313" key="2">
    <source>
        <dbReference type="Proteomes" id="UP001153636"/>
    </source>
</evidence>
<accession>A0A9P0GG14</accession>
<protein>
    <submittedName>
        <fullName evidence="1">Uncharacterized protein</fullName>
    </submittedName>
</protein>
<name>A0A9P0GG14_9CUCU</name>
<reference evidence="1" key="1">
    <citation type="submission" date="2022-01" db="EMBL/GenBank/DDBJ databases">
        <authorList>
            <person name="King R."/>
        </authorList>
    </citation>
    <scope>NUCLEOTIDE SEQUENCE</scope>
</reference>
<dbReference type="EMBL" id="OV651815">
    <property type="protein sequence ID" value="CAH1107932.1"/>
    <property type="molecule type" value="Genomic_DNA"/>
</dbReference>
<sequence>MTLILMKYLFCLLTKKTKFHRYNLYSTENNESQILLETGALIDEIPETERVSPIDDSNKQETIELTRSESEVIAQNYLQSLEESLWYAKTSTRKGKKETEKLTFALTSTQWLERKAKKEEVKKKKNLEKEERN</sequence>
<proteinExistence type="predicted"/>